<keyword evidence="3" id="KW-1185">Reference proteome</keyword>
<accession>A0AAJ0GGX2</accession>
<gene>
    <name evidence="2" type="ORF">LTR09_001492</name>
</gene>
<dbReference type="AlphaFoldDB" id="A0AAJ0GGX2"/>
<reference evidence="2" key="1">
    <citation type="submission" date="2023-04" db="EMBL/GenBank/DDBJ databases">
        <title>Black Yeasts Isolated from many extreme environments.</title>
        <authorList>
            <person name="Coleine C."/>
            <person name="Stajich J.E."/>
            <person name="Selbmann L."/>
        </authorList>
    </citation>
    <scope>NUCLEOTIDE SEQUENCE</scope>
    <source>
        <strain evidence="2">CCFEE 5312</strain>
    </source>
</reference>
<comment type="caution">
    <text evidence="2">The sequence shown here is derived from an EMBL/GenBank/DDBJ whole genome shotgun (WGS) entry which is preliminary data.</text>
</comment>
<dbReference type="Proteomes" id="UP001271007">
    <property type="component" value="Unassembled WGS sequence"/>
</dbReference>
<organism evidence="2 3">
    <name type="scientific">Extremus antarcticus</name>
    <dbReference type="NCBI Taxonomy" id="702011"/>
    <lineage>
        <taxon>Eukaryota</taxon>
        <taxon>Fungi</taxon>
        <taxon>Dikarya</taxon>
        <taxon>Ascomycota</taxon>
        <taxon>Pezizomycotina</taxon>
        <taxon>Dothideomycetes</taxon>
        <taxon>Dothideomycetidae</taxon>
        <taxon>Mycosphaerellales</taxon>
        <taxon>Extremaceae</taxon>
        <taxon>Extremus</taxon>
    </lineage>
</organism>
<dbReference type="Pfam" id="PF06985">
    <property type="entry name" value="HET"/>
    <property type="match status" value="1"/>
</dbReference>
<dbReference type="PANTHER" id="PTHR10622:SF12">
    <property type="entry name" value="HET DOMAIN-CONTAINING PROTEIN"/>
    <property type="match status" value="1"/>
</dbReference>
<name>A0AAJ0GGX2_9PEZI</name>
<dbReference type="EMBL" id="JAWDJX010000003">
    <property type="protein sequence ID" value="KAK3057310.1"/>
    <property type="molecule type" value="Genomic_DNA"/>
</dbReference>
<evidence type="ECO:0000313" key="2">
    <source>
        <dbReference type="EMBL" id="KAK3057310.1"/>
    </source>
</evidence>
<feature type="domain" description="Heterokaryon incompatibility" evidence="1">
    <location>
        <begin position="18"/>
        <end position="111"/>
    </location>
</feature>
<sequence>MRFINTTSLKFHELESGYSILSHRWTYGDEEIVYVDILSTDPAVKHKDGYAKFAGACSLAKSLGFDLLWIDTSCINKVDSVELGEAIRSMYRWDSMAKTCIAYLEDVTDSAQMKDSEWFDRGWTLQELIAPGTVLFYGRDWDTLGDKTSLSTSLGDITGIPGEVLQNKKPPQAYSIAQRMSWAAKRSTKRPEDWAYSLMGLFDVNMPMIYSEGKKPLLDSKRKLL</sequence>
<proteinExistence type="predicted"/>
<evidence type="ECO:0000259" key="1">
    <source>
        <dbReference type="Pfam" id="PF06985"/>
    </source>
</evidence>
<evidence type="ECO:0000313" key="3">
    <source>
        <dbReference type="Proteomes" id="UP001271007"/>
    </source>
</evidence>
<dbReference type="PANTHER" id="PTHR10622">
    <property type="entry name" value="HET DOMAIN-CONTAINING PROTEIN"/>
    <property type="match status" value="1"/>
</dbReference>
<dbReference type="InterPro" id="IPR010730">
    <property type="entry name" value="HET"/>
</dbReference>
<protein>
    <recommendedName>
        <fullName evidence="1">Heterokaryon incompatibility domain-containing protein</fullName>
    </recommendedName>
</protein>